<proteinExistence type="inferred from homology"/>
<dbReference type="UniPathway" id="UPA00070">
    <property type="reaction ID" value="UER00120"/>
</dbReference>
<evidence type="ECO:0000256" key="3">
    <source>
        <dbReference type="ARBA" id="ARBA00022793"/>
    </source>
</evidence>
<dbReference type="GO" id="GO:0044205">
    <property type="term" value="P:'de novo' UMP biosynthetic process"/>
    <property type="evidence" value="ECO:0007669"/>
    <property type="project" value="UniProtKB-UniPathway"/>
</dbReference>
<dbReference type="InterPro" id="IPR011995">
    <property type="entry name" value="OMPdecase_type-2"/>
</dbReference>
<comment type="pathway">
    <text evidence="1">Pyrimidine metabolism; UMP biosynthesis via de novo pathway; UMP from orotate: step 2/2.</text>
</comment>
<name>A0A380S871_FIBSU</name>
<dbReference type="InterPro" id="IPR013785">
    <property type="entry name" value="Aldolase_TIM"/>
</dbReference>
<evidence type="ECO:0000256" key="2">
    <source>
        <dbReference type="ARBA" id="ARBA00008847"/>
    </source>
</evidence>
<gene>
    <name evidence="9" type="ORF">SAMN05661053_2190</name>
</gene>
<dbReference type="RefSeq" id="WP_088660887.1">
    <property type="nucleotide sequence ID" value="NZ_UHJL01000003.1"/>
</dbReference>
<dbReference type="SMART" id="SM00934">
    <property type="entry name" value="OMPdecase"/>
    <property type="match status" value="1"/>
</dbReference>
<dbReference type="InterPro" id="IPR001754">
    <property type="entry name" value="OMPdeCOase_dom"/>
</dbReference>
<dbReference type="PANTHER" id="PTHR43375">
    <property type="entry name" value="OROTIDINE 5'-PHOSPHATE DECARBOXYLASE"/>
    <property type="match status" value="1"/>
</dbReference>
<evidence type="ECO:0000313" key="9">
    <source>
        <dbReference type="EMBL" id="SUQ24776.1"/>
    </source>
</evidence>
<dbReference type="Proteomes" id="UP000255423">
    <property type="component" value="Unassembled WGS sequence"/>
</dbReference>
<accession>A0A380S871</accession>
<dbReference type="GO" id="GO:0006207">
    <property type="term" value="P:'de novo' pyrimidine nucleobase biosynthetic process"/>
    <property type="evidence" value="ECO:0007669"/>
    <property type="project" value="InterPro"/>
</dbReference>
<evidence type="ECO:0000256" key="1">
    <source>
        <dbReference type="ARBA" id="ARBA00004861"/>
    </source>
</evidence>
<dbReference type="InterPro" id="IPR011060">
    <property type="entry name" value="RibuloseP-bd_barrel"/>
</dbReference>
<keyword evidence="5" id="KW-0456">Lyase</keyword>
<dbReference type="Gene3D" id="3.20.20.70">
    <property type="entry name" value="Aldolase class I"/>
    <property type="match status" value="1"/>
</dbReference>
<dbReference type="NCBIfam" id="TIGR02127">
    <property type="entry name" value="pyrF_sub2"/>
    <property type="match status" value="1"/>
</dbReference>
<evidence type="ECO:0000313" key="10">
    <source>
        <dbReference type="Proteomes" id="UP000255423"/>
    </source>
</evidence>
<dbReference type="AlphaFoldDB" id="A0A380S871"/>
<protein>
    <recommendedName>
        <fullName evidence="7">Orotidine-5'-phosphate decarboxylase</fullName>
        <ecNumber evidence="7">4.1.1.23</ecNumber>
    </recommendedName>
</protein>
<reference evidence="9 10" key="1">
    <citation type="submission" date="2017-08" db="EMBL/GenBank/DDBJ databases">
        <authorList>
            <person name="de Groot N.N."/>
        </authorList>
    </citation>
    <scope>NUCLEOTIDE SEQUENCE [LARGE SCALE GENOMIC DNA]</scope>
    <source>
        <strain evidence="9 10">HM2</strain>
    </source>
</reference>
<evidence type="ECO:0000259" key="8">
    <source>
        <dbReference type="SMART" id="SM00934"/>
    </source>
</evidence>
<dbReference type="SUPFAM" id="SSF51366">
    <property type="entry name" value="Ribulose-phoshate binding barrel"/>
    <property type="match status" value="1"/>
</dbReference>
<comment type="catalytic activity">
    <reaction evidence="6">
        <text>orotidine 5'-phosphate + H(+) = UMP + CO2</text>
        <dbReference type="Rhea" id="RHEA:11596"/>
        <dbReference type="ChEBI" id="CHEBI:15378"/>
        <dbReference type="ChEBI" id="CHEBI:16526"/>
        <dbReference type="ChEBI" id="CHEBI:57538"/>
        <dbReference type="ChEBI" id="CHEBI:57865"/>
        <dbReference type="EC" id="4.1.1.23"/>
    </reaction>
</comment>
<dbReference type="EMBL" id="UHJL01000003">
    <property type="protein sequence ID" value="SUQ24776.1"/>
    <property type="molecule type" value="Genomic_DNA"/>
</dbReference>
<dbReference type="GO" id="GO:0004590">
    <property type="term" value="F:orotidine-5'-phosphate decarboxylase activity"/>
    <property type="evidence" value="ECO:0007669"/>
    <property type="project" value="UniProtKB-UniRule"/>
</dbReference>
<dbReference type="PANTHER" id="PTHR43375:SF1">
    <property type="entry name" value="OROTIDINE 5'-PHOSPHATE DECARBOXYLASE"/>
    <property type="match status" value="1"/>
</dbReference>
<sequence length="295" mass="32096">MTCFYDRLEQRIAKCGNPVCMGMDPVLKLIPLEGTPEDRIKRFYSDILECCLKRNVQPAVVKPNSAYYECVSVQSMLVLQQLIADYRSAGIPVILDAKRGDIGKSSAAYANAAYDVYRADAVTVSPWMGADSVGPFIREDSENGAYVLLRTSNKGAHDFQDLPVTRSDDPRDVAEAFYSVADKIMEWDADKGYLGAVVGATHPEELEKITAYTVAHKHEIPFLIPGVSIPGVPGGQGGDAKTVLNAIANGGGKRKFHVLNSSSGLNFAWQRNDTPANYANDCVDALEKLAEACQL</sequence>
<evidence type="ECO:0000256" key="6">
    <source>
        <dbReference type="ARBA" id="ARBA00049157"/>
    </source>
</evidence>
<evidence type="ECO:0000256" key="7">
    <source>
        <dbReference type="NCBIfam" id="TIGR02127"/>
    </source>
</evidence>
<evidence type="ECO:0000256" key="4">
    <source>
        <dbReference type="ARBA" id="ARBA00022975"/>
    </source>
</evidence>
<keyword evidence="3" id="KW-0210">Decarboxylase</keyword>
<dbReference type="EC" id="4.1.1.23" evidence="7"/>
<feature type="domain" description="Orotidine 5'-phosphate decarboxylase" evidence="8">
    <location>
        <begin position="18"/>
        <end position="282"/>
    </location>
</feature>
<keyword evidence="4" id="KW-0665">Pyrimidine biosynthesis</keyword>
<organism evidence="9 10">
    <name type="scientific">Fibrobacter succinogenes</name>
    <name type="common">Bacteroides succinogenes</name>
    <dbReference type="NCBI Taxonomy" id="833"/>
    <lineage>
        <taxon>Bacteria</taxon>
        <taxon>Pseudomonadati</taxon>
        <taxon>Fibrobacterota</taxon>
        <taxon>Fibrobacteria</taxon>
        <taxon>Fibrobacterales</taxon>
        <taxon>Fibrobacteraceae</taxon>
        <taxon>Fibrobacter</taxon>
    </lineage>
</organism>
<evidence type="ECO:0000256" key="5">
    <source>
        <dbReference type="ARBA" id="ARBA00023239"/>
    </source>
</evidence>
<comment type="similarity">
    <text evidence="2">Belongs to the OMP decarboxylase family. Type 2 subfamily.</text>
</comment>
<dbReference type="Pfam" id="PF00215">
    <property type="entry name" value="OMPdecase"/>
    <property type="match status" value="1"/>
</dbReference>